<evidence type="ECO:0000256" key="1">
    <source>
        <dbReference type="ARBA" id="ARBA00001141"/>
    </source>
</evidence>
<evidence type="ECO:0000313" key="21">
    <source>
        <dbReference type="EMBL" id="XAU14304.1"/>
    </source>
</evidence>
<dbReference type="InterPro" id="IPR002123">
    <property type="entry name" value="Plipid/glycerol_acylTrfase"/>
</dbReference>
<accession>A0ABZ3H820</accession>
<evidence type="ECO:0000256" key="10">
    <source>
        <dbReference type="ARBA" id="ARBA00022519"/>
    </source>
</evidence>
<evidence type="ECO:0000256" key="11">
    <source>
        <dbReference type="ARBA" id="ARBA00022679"/>
    </source>
</evidence>
<reference evidence="21 22" key="1">
    <citation type="submission" date="2024-03" db="EMBL/GenBank/DDBJ databases">
        <title>Sulfurimonas sp. HSL3-1.</title>
        <authorList>
            <person name="Wang S."/>
        </authorList>
    </citation>
    <scope>NUCLEOTIDE SEQUENCE [LARGE SCALE GENOMIC DNA]</scope>
    <source>
        <strain evidence="21 22">HSL3-1</strain>
    </source>
</reference>
<protein>
    <recommendedName>
        <fullName evidence="7 18">1-acyl-sn-glycerol-3-phosphate acyltransferase</fullName>
        <ecNumber evidence="6 18">2.3.1.51</ecNumber>
    </recommendedName>
</protein>
<sequence length="230" mass="26490">MKILARINWVYSTLVIFTGLLLKILFYPFVPRPYASKIAAWFIRLLIFVHVRKVGEPDPEAQMYIINHQSELDIGVIESTTQRELAWVAKKELFEVPFFSLAVRLSREIPLERESKSALVALLKAAKERIDDGRIVCIFPEGTRSESGRMRRFKPGAKLIADKLGLTVQPVVLIHTARFFSTKRMTAAPGMITAIYLESFTADKSDKKWLETVQHQMQETYDRYVQKENV</sequence>
<keyword evidence="16 18" id="KW-0012">Acyltransferase</keyword>
<keyword evidence="14 18" id="KW-0594">Phospholipid biosynthesis</keyword>
<comment type="domain">
    <text evidence="18">The HXXXXD motif is essential for acyltransferase activity and may constitute the binding site for the phosphate moiety of the glycerol-3-phosphate.</text>
</comment>
<dbReference type="PANTHER" id="PTHR10434">
    <property type="entry name" value="1-ACYL-SN-GLYCEROL-3-PHOSPHATE ACYLTRANSFERASE"/>
    <property type="match status" value="1"/>
</dbReference>
<feature type="transmembrane region" description="Helical" evidence="19">
    <location>
        <begin position="7"/>
        <end position="28"/>
    </location>
</feature>
<evidence type="ECO:0000256" key="6">
    <source>
        <dbReference type="ARBA" id="ARBA00013211"/>
    </source>
</evidence>
<keyword evidence="12 18" id="KW-0443">Lipid metabolism</keyword>
<comment type="subcellular location">
    <subcellularLocation>
        <location evidence="2">Cell inner membrane</location>
        <topology evidence="2">Peripheral membrane protein</topology>
    </subcellularLocation>
</comment>
<comment type="pathway">
    <text evidence="3">Phospholipid metabolism; CDP-diacylglycerol biosynthesis; CDP-diacylglycerol from sn-glycerol 3-phosphate: step 2/3.</text>
</comment>
<keyword evidence="11 18" id="KW-0808">Transferase</keyword>
<evidence type="ECO:0000256" key="2">
    <source>
        <dbReference type="ARBA" id="ARBA00004417"/>
    </source>
</evidence>
<feature type="domain" description="Phospholipid/glycerol acyltransferase" evidence="20">
    <location>
        <begin position="62"/>
        <end position="176"/>
    </location>
</feature>
<dbReference type="EC" id="2.3.1.51" evidence="6 18"/>
<evidence type="ECO:0000256" key="17">
    <source>
        <dbReference type="ARBA" id="ARBA00037183"/>
    </source>
</evidence>
<keyword evidence="19" id="KW-1133">Transmembrane helix</keyword>
<dbReference type="RefSeq" id="WP_345969382.1">
    <property type="nucleotide sequence ID" value="NZ_CP147920.1"/>
</dbReference>
<organism evidence="21 22">
    <name type="scientific">Sulfurimonas diazotrophicus</name>
    <dbReference type="NCBI Taxonomy" id="3131939"/>
    <lineage>
        <taxon>Bacteria</taxon>
        <taxon>Pseudomonadati</taxon>
        <taxon>Campylobacterota</taxon>
        <taxon>Epsilonproteobacteria</taxon>
        <taxon>Campylobacterales</taxon>
        <taxon>Sulfurimonadaceae</taxon>
        <taxon>Sulfurimonas</taxon>
    </lineage>
</organism>
<gene>
    <name evidence="21" type="ORF">WCY31_08540</name>
</gene>
<comment type="similarity">
    <text evidence="5 18">Belongs to the 1-acyl-sn-glycerol-3-phosphate acyltransferase family.</text>
</comment>
<keyword evidence="22" id="KW-1185">Reference proteome</keyword>
<evidence type="ECO:0000256" key="3">
    <source>
        <dbReference type="ARBA" id="ARBA00004728"/>
    </source>
</evidence>
<dbReference type="PANTHER" id="PTHR10434:SF59">
    <property type="entry name" value="1-ACYL-SN-GLYCEROL-3-PHOSPHATE ACYLTRANSFERASE"/>
    <property type="match status" value="1"/>
</dbReference>
<evidence type="ECO:0000313" key="22">
    <source>
        <dbReference type="Proteomes" id="UP001447842"/>
    </source>
</evidence>
<evidence type="ECO:0000256" key="13">
    <source>
        <dbReference type="ARBA" id="ARBA00023136"/>
    </source>
</evidence>
<dbReference type="SUPFAM" id="SSF69593">
    <property type="entry name" value="Glycerol-3-phosphate (1)-acyltransferase"/>
    <property type="match status" value="1"/>
</dbReference>
<keyword evidence="8" id="KW-1003">Cell membrane</keyword>
<dbReference type="EMBL" id="CP147920">
    <property type="protein sequence ID" value="XAU14304.1"/>
    <property type="molecule type" value="Genomic_DNA"/>
</dbReference>
<evidence type="ECO:0000259" key="20">
    <source>
        <dbReference type="SMART" id="SM00563"/>
    </source>
</evidence>
<dbReference type="SMART" id="SM00563">
    <property type="entry name" value="PlsC"/>
    <property type="match status" value="1"/>
</dbReference>
<comment type="catalytic activity">
    <reaction evidence="1 18">
        <text>a 1-acyl-sn-glycero-3-phosphate + an acyl-CoA = a 1,2-diacyl-sn-glycero-3-phosphate + CoA</text>
        <dbReference type="Rhea" id="RHEA:19709"/>
        <dbReference type="ChEBI" id="CHEBI:57287"/>
        <dbReference type="ChEBI" id="CHEBI:57970"/>
        <dbReference type="ChEBI" id="CHEBI:58342"/>
        <dbReference type="ChEBI" id="CHEBI:58608"/>
        <dbReference type="EC" id="2.3.1.51"/>
    </reaction>
</comment>
<dbReference type="InterPro" id="IPR004552">
    <property type="entry name" value="AGP_acyltrans"/>
</dbReference>
<evidence type="ECO:0000256" key="8">
    <source>
        <dbReference type="ARBA" id="ARBA00022475"/>
    </source>
</evidence>
<dbReference type="Pfam" id="PF01553">
    <property type="entry name" value="Acyltransferase"/>
    <property type="match status" value="1"/>
</dbReference>
<comment type="pathway">
    <text evidence="4">Lipid metabolism.</text>
</comment>
<keyword evidence="15 18" id="KW-1208">Phospholipid metabolism</keyword>
<evidence type="ECO:0000256" key="18">
    <source>
        <dbReference type="RuleBase" id="RU361267"/>
    </source>
</evidence>
<evidence type="ECO:0000256" key="14">
    <source>
        <dbReference type="ARBA" id="ARBA00023209"/>
    </source>
</evidence>
<evidence type="ECO:0000256" key="12">
    <source>
        <dbReference type="ARBA" id="ARBA00023098"/>
    </source>
</evidence>
<dbReference type="CDD" id="cd07989">
    <property type="entry name" value="LPLAT_AGPAT-like"/>
    <property type="match status" value="1"/>
</dbReference>
<keyword evidence="13 19" id="KW-0472">Membrane</keyword>
<keyword evidence="10" id="KW-0997">Cell inner membrane</keyword>
<evidence type="ECO:0000256" key="19">
    <source>
        <dbReference type="SAM" id="Phobius"/>
    </source>
</evidence>
<evidence type="ECO:0000256" key="9">
    <source>
        <dbReference type="ARBA" id="ARBA00022516"/>
    </source>
</evidence>
<keyword evidence="9 18" id="KW-0444">Lipid biosynthesis</keyword>
<dbReference type="Proteomes" id="UP001447842">
    <property type="component" value="Chromosome"/>
</dbReference>
<proteinExistence type="inferred from homology"/>
<comment type="function">
    <text evidence="17">Converts lysophosphatidic acid (LPA) into phosphatidic acid by incorporating acyl moiety at the 2 position.</text>
</comment>
<evidence type="ECO:0000256" key="4">
    <source>
        <dbReference type="ARBA" id="ARBA00005189"/>
    </source>
</evidence>
<dbReference type="GO" id="GO:0016746">
    <property type="term" value="F:acyltransferase activity"/>
    <property type="evidence" value="ECO:0007669"/>
    <property type="project" value="UniProtKB-KW"/>
</dbReference>
<dbReference type="NCBIfam" id="TIGR00530">
    <property type="entry name" value="AGP_acyltrn"/>
    <property type="match status" value="1"/>
</dbReference>
<evidence type="ECO:0000256" key="7">
    <source>
        <dbReference type="ARBA" id="ARBA00016139"/>
    </source>
</evidence>
<keyword evidence="19" id="KW-0812">Transmembrane</keyword>
<name>A0ABZ3H820_9BACT</name>
<evidence type="ECO:0000256" key="15">
    <source>
        <dbReference type="ARBA" id="ARBA00023264"/>
    </source>
</evidence>
<evidence type="ECO:0000256" key="16">
    <source>
        <dbReference type="ARBA" id="ARBA00023315"/>
    </source>
</evidence>
<evidence type="ECO:0000256" key="5">
    <source>
        <dbReference type="ARBA" id="ARBA00008655"/>
    </source>
</evidence>